<dbReference type="eggNOG" id="COG4639">
    <property type="taxonomic scope" value="Bacteria"/>
</dbReference>
<dbReference type="InterPro" id="IPR003607">
    <property type="entry name" value="HD/PDEase_dom"/>
</dbReference>
<sequence>MTHWQLTTHTDWPDLLRQFDWVRHMQGVPQDSIHHAEGDVATHTRMVLEALAALPGYQVLAADEQAILWAAALLHDVEKRSTTVFEPDGRITSRGHARKGEYTARLILYDALPAPFVIREAIAKLVRYHGLPLWLFDKENPYQALLKASLEVNTRWLALLARADVLGRVCNDQAEMLYRIDLFEAFCQEQRCYGNPYAFASEITRFQYFRRDDVAPDYVLYDDTETEVLLLSGLPGAGKDFYILTHYPDWPVVSLDGIRRRLGVDPTDRRATGRVVQEAKELARSYLRKRQPFVWNATNITYTMRSQLIDLFVTYRARVTIAYVEAPETQRMAQNTNRQYSVPEPVVSRMLSKLDVPAIWEAHDVVYAVTDQITT</sequence>
<dbReference type="AlphaFoldDB" id="I0K2R7"/>
<dbReference type="Pfam" id="PF13671">
    <property type="entry name" value="AAA_33"/>
    <property type="match status" value="1"/>
</dbReference>
<dbReference type="InterPro" id="IPR027417">
    <property type="entry name" value="P-loop_NTPase"/>
</dbReference>
<dbReference type="Proteomes" id="UP000011058">
    <property type="component" value="Chromosome"/>
</dbReference>
<dbReference type="STRING" id="1166018.FAES_0408"/>
<dbReference type="InterPro" id="IPR050124">
    <property type="entry name" value="tRNA_CCA-adding_enzyme"/>
</dbReference>
<dbReference type="PATRIC" id="fig|1166018.3.peg.414"/>
<dbReference type="CDD" id="cd00077">
    <property type="entry name" value="HDc"/>
    <property type="match status" value="1"/>
</dbReference>
<dbReference type="KEGG" id="fae:FAES_0408"/>
<dbReference type="HOGENOM" id="CLU_059923_1_0_10"/>
<dbReference type="SUPFAM" id="SSF52540">
    <property type="entry name" value="P-loop containing nucleoside triphosphate hydrolases"/>
    <property type="match status" value="1"/>
</dbReference>
<dbReference type="RefSeq" id="WP_015329520.1">
    <property type="nucleotide sequence ID" value="NC_020054.1"/>
</dbReference>
<gene>
    <name evidence="2" type="ORF">FAES_0408</name>
</gene>
<dbReference type="GO" id="GO:0000166">
    <property type="term" value="F:nucleotide binding"/>
    <property type="evidence" value="ECO:0007669"/>
    <property type="project" value="UniProtKB-KW"/>
</dbReference>
<dbReference type="PANTHER" id="PTHR47545">
    <property type="entry name" value="MULTIFUNCTIONAL CCA PROTEIN"/>
    <property type="match status" value="1"/>
</dbReference>
<dbReference type="SUPFAM" id="SSF109604">
    <property type="entry name" value="HD-domain/PDEase-like"/>
    <property type="match status" value="1"/>
</dbReference>
<proteinExistence type="predicted"/>
<keyword evidence="1" id="KW-0547">Nucleotide-binding</keyword>
<keyword evidence="3" id="KW-1185">Reference proteome</keyword>
<dbReference type="EMBL" id="HE796683">
    <property type="protein sequence ID" value="CCG98420.1"/>
    <property type="molecule type" value="Genomic_DNA"/>
</dbReference>
<organism evidence="2 3">
    <name type="scientific">Fibrella aestuarina BUZ 2</name>
    <dbReference type="NCBI Taxonomy" id="1166018"/>
    <lineage>
        <taxon>Bacteria</taxon>
        <taxon>Pseudomonadati</taxon>
        <taxon>Bacteroidota</taxon>
        <taxon>Cytophagia</taxon>
        <taxon>Cytophagales</taxon>
        <taxon>Spirosomataceae</taxon>
        <taxon>Fibrella</taxon>
    </lineage>
</organism>
<dbReference type="Gene3D" id="1.10.3090.10">
    <property type="entry name" value="cca-adding enzyme, domain 2"/>
    <property type="match status" value="1"/>
</dbReference>
<evidence type="ECO:0000313" key="3">
    <source>
        <dbReference type="Proteomes" id="UP000011058"/>
    </source>
</evidence>
<evidence type="ECO:0000313" key="2">
    <source>
        <dbReference type="EMBL" id="CCG98420.1"/>
    </source>
</evidence>
<dbReference type="OrthoDB" id="9805698at2"/>
<dbReference type="PANTHER" id="PTHR47545:SF1">
    <property type="entry name" value="MULTIFUNCTIONAL CCA PROTEIN"/>
    <property type="match status" value="1"/>
</dbReference>
<reference evidence="2 3" key="1">
    <citation type="journal article" date="2012" name="J. Bacteriol.">
        <title>Genome Sequence of Fibrella aestuarina BUZ 2T, a Filamentous Marine Bacterium.</title>
        <authorList>
            <person name="Filippini M."/>
            <person name="Qi W."/>
            <person name="Blom J."/>
            <person name="Goesmann A."/>
            <person name="Smits T.H."/>
            <person name="Bagheri H.C."/>
        </authorList>
    </citation>
    <scope>NUCLEOTIDE SEQUENCE [LARGE SCALE GENOMIC DNA]</scope>
    <source>
        <strain evidence="3">BUZ 2T</strain>
    </source>
</reference>
<evidence type="ECO:0000256" key="1">
    <source>
        <dbReference type="ARBA" id="ARBA00022741"/>
    </source>
</evidence>
<name>I0K2R7_9BACT</name>
<dbReference type="Gene3D" id="3.40.50.300">
    <property type="entry name" value="P-loop containing nucleotide triphosphate hydrolases"/>
    <property type="match status" value="1"/>
</dbReference>
<protein>
    <submittedName>
        <fullName evidence="2">Uncharacterized protein</fullName>
    </submittedName>
</protein>
<accession>I0K2R7</accession>